<proteinExistence type="predicted"/>
<dbReference type="AlphaFoldDB" id="A0AAQ3JSC1"/>
<organism evidence="2 3">
    <name type="scientific">Canna indica</name>
    <name type="common">Indian-shot</name>
    <dbReference type="NCBI Taxonomy" id="4628"/>
    <lineage>
        <taxon>Eukaryota</taxon>
        <taxon>Viridiplantae</taxon>
        <taxon>Streptophyta</taxon>
        <taxon>Embryophyta</taxon>
        <taxon>Tracheophyta</taxon>
        <taxon>Spermatophyta</taxon>
        <taxon>Magnoliopsida</taxon>
        <taxon>Liliopsida</taxon>
        <taxon>Zingiberales</taxon>
        <taxon>Cannaceae</taxon>
        <taxon>Canna</taxon>
    </lineage>
</organism>
<feature type="compositionally biased region" description="Basic and acidic residues" evidence="1">
    <location>
        <begin position="19"/>
        <end position="34"/>
    </location>
</feature>
<evidence type="ECO:0000256" key="1">
    <source>
        <dbReference type="SAM" id="MobiDB-lite"/>
    </source>
</evidence>
<sequence>MERRNGRTRWSPSASDSVGARRDPARPTPDRSVPDLHQANQRRPRLESPAGRCLLCRRRQQRGEAPLGSRNLIGESDSGTLRPKTPSPLGHTYMGKG</sequence>
<name>A0AAQ3JSC1_9LILI</name>
<gene>
    <name evidence="2" type="ORF">Cni_G03686</name>
</gene>
<accession>A0AAQ3JSC1</accession>
<reference evidence="2 3" key="1">
    <citation type="submission" date="2023-10" db="EMBL/GenBank/DDBJ databases">
        <title>Chromosome-scale genome assembly provides insights into flower coloration mechanisms of Canna indica.</title>
        <authorList>
            <person name="Li C."/>
        </authorList>
    </citation>
    <scope>NUCLEOTIDE SEQUENCE [LARGE SCALE GENOMIC DNA]</scope>
    <source>
        <tissue evidence="2">Flower</tissue>
    </source>
</reference>
<dbReference type="Proteomes" id="UP001327560">
    <property type="component" value="Chromosome 1"/>
</dbReference>
<keyword evidence="3" id="KW-1185">Reference proteome</keyword>
<feature type="region of interest" description="Disordered" evidence="1">
    <location>
        <begin position="1"/>
        <end position="97"/>
    </location>
</feature>
<evidence type="ECO:0000313" key="3">
    <source>
        <dbReference type="Proteomes" id="UP001327560"/>
    </source>
</evidence>
<protein>
    <submittedName>
        <fullName evidence="2">Uncharacterized protein</fullName>
    </submittedName>
</protein>
<evidence type="ECO:0000313" key="2">
    <source>
        <dbReference type="EMBL" id="WOK94981.1"/>
    </source>
</evidence>
<dbReference type="EMBL" id="CP136890">
    <property type="protein sequence ID" value="WOK94981.1"/>
    <property type="molecule type" value="Genomic_DNA"/>
</dbReference>